<dbReference type="EMBL" id="AGNL01004410">
    <property type="protein sequence ID" value="EJK73549.1"/>
    <property type="molecule type" value="Genomic_DNA"/>
</dbReference>
<keyword evidence="3" id="KW-1185">Reference proteome</keyword>
<reference evidence="2 3" key="1">
    <citation type="journal article" date="2012" name="Genome Biol.">
        <title>Genome and low-iron response of an oceanic diatom adapted to chronic iron limitation.</title>
        <authorList>
            <person name="Lommer M."/>
            <person name="Specht M."/>
            <person name="Roy A.S."/>
            <person name="Kraemer L."/>
            <person name="Andreson R."/>
            <person name="Gutowska M.A."/>
            <person name="Wolf J."/>
            <person name="Bergner S.V."/>
            <person name="Schilhabel M.B."/>
            <person name="Klostermeier U.C."/>
            <person name="Beiko R.G."/>
            <person name="Rosenstiel P."/>
            <person name="Hippler M."/>
            <person name="Laroche J."/>
        </authorList>
    </citation>
    <scope>NUCLEOTIDE SEQUENCE [LARGE SCALE GENOMIC DNA]</scope>
    <source>
        <strain evidence="2 3">CCMP1005</strain>
    </source>
</reference>
<evidence type="ECO:0000256" key="1">
    <source>
        <dbReference type="SAM" id="MobiDB-lite"/>
    </source>
</evidence>
<evidence type="ECO:0000313" key="2">
    <source>
        <dbReference type="EMBL" id="EJK73549.1"/>
    </source>
</evidence>
<dbReference type="Proteomes" id="UP000266841">
    <property type="component" value="Unassembled WGS sequence"/>
</dbReference>
<comment type="caution">
    <text evidence="2">The sequence shown here is derived from an EMBL/GenBank/DDBJ whole genome shotgun (WGS) entry which is preliminary data.</text>
</comment>
<name>K0T8Z0_THAOC</name>
<organism evidence="2 3">
    <name type="scientific">Thalassiosira oceanica</name>
    <name type="common">Marine diatom</name>
    <dbReference type="NCBI Taxonomy" id="159749"/>
    <lineage>
        <taxon>Eukaryota</taxon>
        <taxon>Sar</taxon>
        <taxon>Stramenopiles</taxon>
        <taxon>Ochrophyta</taxon>
        <taxon>Bacillariophyta</taxon>
        <taxon>Coscinodiscophyceae</taxon>
        <taxon>Thalassiosirophycidae</taxon>
        <taxon>Thalassiosirales</taxon>
        <taxon>Thalassiosiraceae</taxon>
        <taxon>Thalassiosira</taxon>
    </lineage>
</organism>
<gene>
    <name evidence="2" type="ORF">THAOC_04818</name>
</gene>
<dbReference type="AlphaFoldDB" id="K0T8Z0"/>
<proteinExistence type="predicted"/>
<feature type="region of interest" description="Disordered" evidence="1">
    <location>
        <begin position="58"/>
        <end position="85"/>
    </location>
</feature>
<sequence length="229" mass="24465">MLDLESQGPANDLVLVHKIFCRGLVRIHANVHEHGLIPLSLHGQALLPGRSDAFAVRRGRTDHHQHQLQGGDAHGTPGTPGEGTHAHSCLALTTSSMSGLSSLAGTSWLAHHGNYSKVAFEKAMAEGSDAAAGHHDIIRCSTSVKRDYNIWGVDFSLQSTAAMTTRSQATIRDVSLPQRVQLQTLLFANKAESSGLQLEADELTVLRGKGWATGTVARWSATPTLTPST</sequence>
<evidence type="ECO:0000313" key="3">
    <source>
        <dbReference type="Proteomes" id="UP000266841"/>
    </source>
</evidence>
<feature type="compositionally biased region" description="Low complexity" evidence="1">
    <location>
        <begin position="74"/>
        <end position="85"/>
    </location>
</feature>
<accession>K0T8Z0</accession>
<protein>
    <submittedName>
        <fullName evidence="2">Uncharacterized protein</fullName>
    </submittedName>
</protein>